<dbReference type="InterPro" id="IPR012338">
    <property type="entry name" value="Beta-lactam/transpept-like"/>
</dbReference>
<evidence type="ECO:0000313" key="2">
    <source>
        <dbReference type="EMBL" id="RJY09889.1"/>
    </source>
</evidence>
<comment type="caution">
    <text evidence="2">The sequence shown here is derived from an EMBL/GenBank/DDBJ whole genome shotgun (WGS) entry which is preliminary data.</text>
</comment>
<dbReference type="OrthoDB" id="9814204at2"/>
<organism evidence="2 3">
    <name type="scientific">Aurantiacibacter aquimixticola</name>
    <dbReference type="NCBI Taxonomy" id="1958945"/>
    <lineage>
        <taxon>Bacteria</taxon>
        <taxon>Pseudomonadati</taxon>
        <taxon>Pseudomonadota</taxon>
        <taxon>Alphaproteobacteria</taxon>
        <taxon>Sphingomonadales</taxon>
        <taxon>Erythrobacteraceae</taxon>
        <taxon>Aurantiacibacter</taxon>
    </lineage>
</organism>
<dbReference type="PANTHER" id="PTHR43283:SF7">
    <property type="entry name" value="BETA-LACTAMASE-RELATED DOMAIN-CONTAINING PROTEIN"/>
    <property type="match status" value="1"/>
</dbReference>
<dbReference type="Proteomes" id="UP000285232">
    <property type="component" value="Unassembled WGS sequence"/>
</dbReference>
<protein>
    <submittedName>
        <fullName evidence="2">Class C beta-lactamase-related serine hydrolase</fullName>
    </submittedName>
</protein>
<dbReference type="AlphaFoldDB" id="A0A419RVT4"/>
<dbReference type="Gene3D" id="3.40.710.10">
    <property type="entry name" value="DD-peptidase/beta-lactamase superfamily"/>
    <property type="match status" value="1"/>
</dbReference>
<feature type="domain" description="Beta-lactamase-related" evidence="1">
    <location>
        <begin position="66"/>
        <end position="354"/>
    </location>
</feature>
<accession>A0A419RVT4</accession>
<gene>
    <name evidence="2" type="ORF">D6201_11470</name>
</gene>
<evidence type="ECO:0000313" key="3">
    <source>
        <dbReference type="Proteomes" id="UP000285232"/>
    </source>
</evidence>
<name>A0A419RVT4_9SPHN</name>
<dbReference type="InterPro" id="IPR001466">
    <property type="entry name" value="Beta-lactam-related"/>
</dbReference>
<dbReference type="InterPro" id="IPR050789">
    <property type="entry name" value="Diverse_Enzym_Activities"/>
</dbReference>
<keyword evidence="2" id="KW-0378">Hydrolase</keyword>
<dbReference type="Pfam" id="PF00144">
    <property type="entry name" value="Beta-lactamase"/>
    <property type="match status" value="1"/>
</dbReference>
<proteinExistence type="predicted"/>
<dbReference type="SUPFAM" id="SSF56601">
    <property type="entry name" value="beta-lactamase/transpeptidase-like"/>
    <property type="match status" value="1"/>
</dbReference>
<keyword evidence="3" id="KW-1185">Reference proteome</keyword>
<reference evidence="2 3" key="1">
    <citation type="journal article" date="2017" name="Int. J. Syst. Evol. Microbiol.">
        <title>Erythrobacter aquimixticola sp. nov., isolated from the junction between the ocean and a freshwater spring.</title>
        <authorList>
            <person name="Park S."/>
            <person name="Jung Y.T."/>
            <person name="Choi S.J."/>
            <person name="Yoon J.H."/>
        </authorList>
    </citation>
    <scope>NUCLEOTIDE SEQUENCE [LARGE SCALE GENOMIC DNA]</scope>
    <source>
        <strain evidence="2 3">JSSK-14</strain>
    </source>
</reference>
<dbReference type="PANTHER" id="PTHR43283">
    <property type="entry name" value="BETA-LACTAMASE-RELATED"/>
    <property type="match status" value="1"/>
</dbReference>
<dbReference type="EMBL" id="RAHX01000001">
    <property type="protein sequence ID" value="RJY09889.1"/>
    <property type="molecule type" value="Genomic_DNA"/>
</dbReference>
<evidence type="ECO:0000259" key="1">
    <source>
        <dbReference type="Pfam" id="PF00144"/>
    </source>
</evidence>
<dbReference type="GO" id="GO:0016787">
    <property type="term" value="F:hydrolase activity"/>
    <property type="evidence" value="ECO:0007669"/>
    <property type="project" value="UniProtKB-KW"/>
</dbReference>
<sequence>MLQMIYFMSYMKSMLIRSFLVSLIPVVLVGCGTDDDAPIVAMPIPVSGFEAMSAEIRAGQLGRIEAVVVDQSGSVVYETYFRDSNAGSRIDVRSVGKSLTALAIGAAVEDGLLESVDVPVWDYLIGEEPVEHDGPAKREITVDDLLSMSSTLDCSDWVSRSPGNEERMYRTDVWRDFALNLPVDPDYRELPNGYGRFSYCTAGVFLLGQVVEKATGQRFDSYVQARLFDPLGIAGADWRRSPSGEIQSGGQLGVRPADLARVGRMVLNGGTFDGQRILSADWLRTMLTPKVGATADMDYGYLWWTRFFAAPNGTRTGGAFMSGNGGNIVVLLPDYDAVAVVAATSYNRDDAFDNAITVIETHVIPELAKRTGSAS</sequence>